<dbReference type="PANTHER" id="PTHR42826">
    <property type="entry name" value="DICARBOXYLATE TRANSPORTER 2.1, CHLOROPLASTIC"/>
    <property type="match status" value="1"/>
</dbReference>
<reference evidence="4 5" key="1">
    <citation type="submission" date="2017-06" db="EMBL/GenBank/DDBJ databases">
        <authorList>
            <person name="Kim H.J."/>
            <person name="Triplett B.A."/>
        </authorList>
    </citation>
    <scope>NUCLEOTIDE SEQUENCE [LARGE SCALE GENOMIC DNA]</scope>
    <source>
        <strain evidence="4 5">CGMCC 4.2132</strain>
    </source>
</reference>
<keyword evidence="2" id="KW-0472">Membrane</keyword>
<dbReference type="RefSeq" id="WP_089208706.1">
    <property type="nucleotide sequence ID" value="NZ_FZOD01000017.1"/>
</dbReference>
<dbReference type="Proteomes" id="UP000198282">
    <property type="component" value="Unassembled WGS sequence"/>
</dbReference>
<dbReference type="Pfam" id="PF07158">
    <property type="entry name" value="MatC_N"/>
    <property type="match status" value="1"/>
</dbReference>
<keyword evidence="2" id="KW-1133">Transmembrane helix</keyword>
<feature type="transmembrane region" description="Helical" evidence="2">
    <location>
        <begin position="174"/>
        <end position="197"/>
    </location>
</feature>
<dbReference type="OrthoDB" id="8738207at2"/>
<feature type="transmembrane region" description="Helical" evidence="2">
    <location>
        <begin position="136"/>
        <end position="159"/>
    </location>
</feature>
<feature type="region of interest" description="Disordered" evidence="1">
    <location>
        <begin position="206"/>
        <end position="230"/>
    </location>
</feature>
<feature type="transmembrane region" description="Helical" evidence="2">
    <location>
        <begin position="6"/>
        <end position="36"/>
    </location>
</feature>
<proteinExistence type="predicted"/>
<gene>
    <name evidence="4" type="ORF">SAMN05216276_101746</name>
</gene>
<feature type="transmembrane region" description="Helical" evidence="2">
    <location>
        <begin position="48"/>
        <end position="71"/>
    </location>
</feature>
<feature type="compositionally biased region" description="Basic and acidic residues" evidence="1">
    <location>
        <begin position="206"/>
        <end position="219"/>
    </location>
</feature>
<keyword evidence="5" id="KW-1185">Reference proteome</keyword>
<feature type="transmembrane region" description="Helical" evidence="2">
    <location>
        <begin position="91"/>
        <end position="124"/>
    </location>
</feature>
<feature type="domain" description="Dicarboxylate carrier MatC N-terminal" evidence="3">
    <location>
        <begin position="1"/>
        <end position="149"/>
    </location>
</feature>
<sequence>MSPEIISILVLVAMFVVATLLPVNMGAIAFAAAFLVGVYVADLSADDIFAGFPGDLFLTLVGITYLFAIAQNNGTVDWLVRLAVRGVRGRIVAIPWIMFGVAAVLTAIGAVSPAAVAIIAPIALGFAAQHRINPLLMGLMVVHGAQAGGFSPISVYGGIVNQVVERAGLPDSTIAIFLSSLAFNTLVAVIIFVLFGGRELLGRRESMDRPAQEGVRDSAQDEVQGGERGTAQATLLRPTRDQILTVVGLLVLGVGALVFELEVGFVSITVAVLLAIISPTVQKGAVDKISWSTVLLITGVVTYVGVLEKMGTIKSVGEGVAHIGAPLITALLLCYIGAIVSAFASSVGVLGSTIPLAVPFLLMGEVGAVGVIAALAVSSTIVDCSPFSTNGALVLANAQGVDRDAFFRKLVAYGAVITVTAPLATWLTLVLPGWL</sequence>
<keyword evidence="2" id="KW-0812">Transmembrane</keyword>
<protein>
    <submittedName>
        <fullName evidence="4">Transporter, UIT1 family</fullName>
    </submittedName>
</protein>
<evidence type="ECO:0000256" key="2">
    <source>
        <dbReference type="SAM" id="Phobius"/>
    </source>
</evidence>
<accession>A0A239HMP2</accession>
<evidence type="ECO:0000313" key="5">
    <source>
        <dbReference type="Proteomes" id="UP000198282"/>
    </source>
</evidence>
<dbReference type="EMBL" id="FZOD01000017">
    <property type="protein sequence ID" value="SNS82659.1"/>
    <property type="molecule type" value="Genomic_DNA"/>
</dbReference>
<feature type="transmembrane region" description="Helical" evidence="2">
    <location>
        <begin position="244"/>
        <end position="277"/>
    </location>
</feature>
<name>A0A239HMP2_9ACTN</name>
<dbReference type="AlphaFoldDB" id="A0A239HMP2"/>
<dbReference type="InterPro" id="IPR030676">
    <property type="entry name" value="CitT-rel"/>
</dbReference>
<feature type="transmembrane region" description="Helical" evidence="2">
    <location>
        <begin position="319"/>
        <end position="344"/>
    </location>
</feature>
<feature type="transmembrane region" description="Helical" evidence="2">
    <location>
        <begin position="410"/>
        <end position="434"/>
    </location>
</feature>
<evidence type="ECO:0000256" key="1">
    <source>
        <dbReference type="SAM" id="MobiDB-lite"/>
    </source>
</evidence>
<organism evidence="4 5">
    <name type="scientific">Streptosporangium subroseum</name>
    <dbReference type="NCBI Taxonomy" id="106412"/>
    <lineage>
        <taxon>Bacteria</taxon>
        <taxon>Bacillati</taxon>
        <taxon>Actinomycetota</taxon>
        <taxon>Actinomycetes</taxon>
        <taxon>Streptosporangiales</taxon>
        <taxon>Streptosporangiaceae</taxon>
        <taxon>Streptosporangium</taxon>
    </lineage>
</organism>
<evidence type="ECO:0000259" key="3">
    <source>
        <dbReference type="Pfam" id="PF07158"/>
    </source>
</evidence>
<feature type="transmembrane region" description="Helical" evidence="2">
    <location>
        <begin position="356"/>
        <end position="377"/>
    </location>
</feature>
<dbReference type="InterPro" id="IPR009827">
    <property type="entry name" value="MatC_N"/>
</dbReference>
<feature type="transmembrane region" description="Helical" evidence="2">
    <location>
        <begin position="289"/>
        <end position="307"/>
    </location>
</feature>
<evidence type="ECO:0000313" key="4">
    <source>
        <dbReference type="EMBL" id="SNS82659.1"/>
    </source>
</evidence>